<evidence type="ECO:0000256" key="4">
    <source>
        <dbReference type="ARBA" id="ARBA00022692"/>
    </source>
</evidence>
<feature type="transmembrane region" description="Helical" evidence="8">
    <location>
        <begin position="182"/>
        <end position="203"/>
    </location>
</feature>
<dbReference type="PANTHER" id="PTHR48022">
    <property type="entry name" value="PLASTIDIC GLUCOSE TRANSPORTER 4"/>
    <property type="match status" value="1"/>
</dbReference>
<dbReference type="EMBL" id="KN847317">
    <property type="protein sequence ID" value="KIW61718.1"/>
    <property type="molecule type" value="Genomic_DNA"/>
</dbReference>
<proteinExistence type="inferred from homology"/>
<evidence type="ECO:0000256" key="3">
    <source>
        <dbReference type="ARBA" id="ARBA00022448"/>
    </source>
</evidence>
<evidence type="ECO:0000256" key="2">
    <source>
        <dbReference type="ARBA" id="ARBA00010992"/>
    </source>
</evidence>
<dbReference type="RefSeq" id="XP_013322302.1">
    <property type="nucleotide sequence ID" value="XM_013466848.1"/>
</dbReference>
<feature type="transmembrane region" description="Helical" evidence="8">
    <location>
        <begin position="343"/>
        <end position="366"/>
    </location>
</feature>
<dbReference type="PROSITE" id="PS50850">
    <property type="entry name" value="MFS"/>
    <property type="match status" value="1"/>
</dbReference>
<dbReference type="Pfam" id="PF00083">
    <property type="entry name" value="Sugar_tr"/>
    <property type="match status" value="1"/>
</dbReference>
<accession>A0A0D2F1B5</accession>
<feature type="transmembrane region" description="Helical" evidence="8">
    <location>
        <begin position="149"/>
        <end position="176"/>
    </location>
</feature>
<sequence>MVERKVTFFNLAIVLALCLGSLTYGYTFSIVSTTLGQPSWFEYFDLTQDATAPRYDYTNSIIGAMNGCFSVGGFIGAIFNGWACDYLGRRKTLLVATPVAIVGGAFQGGAVNIAMFLVGRLLGGFAVGILVVLVPLFQSEIAPPATRGFLVSQHGVVLVLGYSLAAWIGVACYFSTNDHFQWRFPLCLQCLWPLAMLILTPFLPESPRWLLMNDRPKEAWEIVLKLHSDGKNVDSEAAHFANEEFYQMRRQVIADKAFASEETLWTLFTKPSYRKRMVCAFLTMFGAESTGILVIYNYSVLLYQGLGFTGSLPLILAAAYVSVACCGNYINSLLIDRVGRVKLLLIGFTGCLISLCFEAALSAEYIGTTNHAGLSAGVFFLFLYITFYGCCIDANTYVYCSEIFPTHIRSRGLSFGVACLFLSTIAYLEAAPTAFAQVGWKYYLLFIILTAINIPLIWYYFPETKGLSLEEIGERFGDQVAVHLTDLTDEQRAELDKEIAADKESGAAIHLESKPNRSGGALA</sequence>
<feature type="transmembrane region" description="Helical" evidence="8">
    <location>
        <begin position="412"/>
        <end position="430"/>
    </location>
</feature>
<keyword evidence="4 8" id="KW-0812">Transmembrane</keyword>
<dbReference type="Proteomes" id="UP000054342">
    <property type="component" value="Unassembled WGS sequence"/>
</dbReference>
<evidence type="ECO:0000313" key="10">
    <source>
        <dbReference type="EMBL" id="KIW61718.1"/>
    </source>
</evidence>
<keyword evidence="3 7" id="KW-0813">Transport</keyword>
<dbReference type="Gene3D" id="1.20.1250.20">
    <property type="entry name" value="MFS general substrate transporter like domains"/>
    <property type="match status" value="1"/>
</dbReference>
<evidence type="ECO:0000256" key="1">
    <source>
        <dbReference type="ARBA" id="ARBA00004141"/>
    </source>
</evidence>
<dbReference type="PROSITE" id="PS00217">
    <property type="entry name" value="SUGAR_TRANSPORT_2"/>
    <property type="match status" value="1"/>
</dbReference>
<gene>
    <name evidence="10" type="ORF">PV05_01808</name>
</gene>
<dbReference type="InterPro" id="IPR005829">
    <property type="entry name" value="Sugar_transporter_CS"/>
</dbReference>
<dbReference type="FunFam" id="1.20.1250.20:FF:000134">
    <property type="entry name" value="MFS sugar transporter protein"/>
    <property type="match status" value="1"/>
</dbReference>
<dbReference type="NCBIfam" id="TIGR00879">
    <property type="entry name" value="SP"/>
    <property type="match status" value="1"/>
</dbReference>
<keyword evidence="6 8" id="KW-0472">Membrane</keyword>
<dbReference type="InterPro" id="IPR003663">
    <property type="entry name" value="Sugar/inositol_transpt"/>
</dbReference>
<feature type="transmembrane region" description="Helical" evidence="8">
    <location>
        <begin position="310"/>
        <end position="331"/>
    </location>
</feature>
<feature type="transmembrane region" description="Helical" evidence="8">
    <location>
        <begin position="60"/>
        <end position="80"/>
    </location>
</feature>
<feature type="transmembrane region" description="Helical" evidence="8">
    <location>
        <begin position="277"/>
        <end position="298"/>
    </location>
</feature>
<comment type="similarity">
    <text evidence="2 7">Belongs to the major facilitator superfamily. Sugar transporter (TC 2.A.1.1) family.</text>
</comment>
<dbReference type="GeneID" id="25323716"/>
<protein>
    <recommendedName>
        <fullName evidence="9">Major facilitator superfamily (MFS) profile domain-containing protein</fullName>
    </recommendedName>
</protein>
<dbReference type="AlphaFoldDB" id="A0A0D2F1B5"/>
<evidence type="ECO:0000259" key="9">
    <source>
        <dbReference type="PROSITE" id="PS50850"/>
    </source>
</evidence>
<name>A0A0D2F1B5_9EURO</name>
<dbReference type="InterPro" id="IPR020846">
    <property type="entry name" value="MFS_dom"/>
</dbReference>
<dbReference type="InterPro" id="IPR005828">
    <property type="entry name" value="MFS_sugar_transport-like"/>
</dbReference>
<evidence type="ECO:0000256" key="6">
    <source>
        <dbReference type="ARBA" id="ARBA00023136"/>
    </source>
</evidence>
<dbReference type="HOGENOM" id="CLU_001265_30_13_1"/>
<dbReference type="OrthoDB" id="6612291at2759"/>
<dbReference type="GO" id="GO:0005351">
    <property type="term" value="F:carbohydrate:proton symporter activity"/>
    <property type="evidence" value="ECO:0007669"/>
    <property type="project" value="TreeGrafter"/>
</dbReference>
<dbReference type="InterPro" id="IPR050360">
    <property type="entry name" value="MFS_Sugar_Transporters"/>
</dbReference>
<organism evidence="10 11">
    <name type="scientific">Exophiala xenobiotica</name>
    <dbReference type="NCBI Taxonomy" id="348802"/>
    <lineage>
        <taxon>Eukaryota</taxon>
        <taxon>Fungi</taxon>
        <taxon>Dikarya</taxon>
        <taxon>Ascomycota</taxon>
        <taxon>Pezizomycotina</taxon>
        <taxon>Eurotiomycetes</taxon>
        <taxon>Chaetothyriomycetidae</taxon>
        <taxon>Chaetothyriales</taxon>
        <taxon>Herpotrichiellaceae</taxon>
        <taxon>Exophiala</taxon>
    </lineage>
</organism>
<keyword evidence="5 8" id="KW-1133">Transmembrane helix</keyword>
<evidence type="ECO:0000256" key="7">
    <source>
        <dbReference type="RuleBase" id="RU003346"/>
    </source>
</evidence>
<dbReference type="SUPFAM" id="SSF103473">
    <property type="entry name" value="MFS general substrate transporter"/>
    <property type="match status" value="1"/>
</dbReference>
<evidence type="ECO:0000256" key="5">
    <source>
        <dbReference type="ARBA" id="ARBA00022989"/>
    </source>
</evidence>
<evidence type="ECO:0000313" key="11">
    <source>
        <dbReference type="Proteomes" id="UP000054342"/>
    </source>
</evidence>
<comment type="subcellular location">
    <subcellularLocation>
        <location evidence="1">Membrane</location>
        <topology evidence="1">Multi-pass membrane protein</topology>
    </subcellularLocation>
</comment>
<evidence type="ECO:0000256" key="8">
    <source>
        <dbReference type="SAM" id="Phobius"/>
    </source>
</evidence>
<dbReference type="PANTHER" id="PTHR48022:SF11">
    <property type="entry name" value="MONOSACCHARIDE TRANSPORTER (HXT8), PUTATIVE (AFU_ORTHOLOGUE AFUA_2G08120)-RELATED"/>
    <property type="match status" value="1"/>
</dbReference>
<keyword evidence="11" id="KW-1185">Reference proteome</keyword>
<feature type="transmembrane region" description="Helical" evidence="8">
    <location>
        <begin position="117"/>
        <end position="137"/>
    </location>
</feature>
<dbReference type="GO" id="GO:0016020">
    <property type="term" value="C:membrane"/>
    <property type="evidence" value="ECO:0007669"/>
    <property type="project" value="UniProtKB-SubCell"/>
</dbReference>
<dbReference type="InterPro" id="IPR036259">
    <property type="entry name" value="MFS_trans_sf"/>
</dbReference>
<reference evidence="10 11" key="1">
    <citation type="submission" date="2015-01" db="EMBL/GenBank/DDBJ databases">
        <title>The Genome Sequence of Exophiala xenobiotica CBS118157.</title>
        <authorList>
            <consortium name="The Broad Institute Genomics Platform"/>
            <person name="Cuomo C."/>
            <person name="de Hoog S."/>
            <person name="Gorbushina A."/>
            <person name="Stielow B."/>
            <person name="Teixiera M."/>
            <person name="Abouelleil A."/>
            <person name="Chapman S.B."/>
            <person name="Priest M."/>
            <person name="Young S.K."/>
            <person name="Wortman J."/>
            <person name="Nusbaum C."/>
            <person name="Birren B."/>
        </authorList>
    </citation>
    <scope>NUCLEOTIDE SEQUENCE [LARGE SCALE GENOMIC DNA]</scope>
    <source>
        <strain evidence="10 11">CBS 118157</strain>
    </source>
</reference>
<feature type="domain" description="Major facilitator superfamily (MFS) profile" evidence="9">
    <location>
        <begin position="13"/>
        <end position="465"/>
    </location>
</feature>
<feature type="transmembrane region" description="Helical" evidence="8">
    <location>
        <begin position="92"/>
        <end position="111"/>
    </location>
</feature>
<feature type="transmembrane region" description="Helical" evidence="8">
    <location>
        <begin position="378"/>
        <end position="400"/>
    </location>
</feature>
<feature type="transmembrane region" description="Helical" evidence="8">
    <location>
        <begin position="442"/>
        <end position="461"/>
    </location>
</feature>
<dbReference type="PRINTS" id="PR00171">
    <property type="entry name" value="SUGRTRNSPORT"/>
</dbReference>